<feature type="transmembrane region" description="Helical" evidence="5">
    <location>
        <begin position="325"/>
        <end position="351"/>
    </location>
</feature>
<evidence type="ECO:0000256" key="1">
    <source>
        <dbReference type="ARBA" id="ARBA00004651"/>
    </source>
</evidence>
<evidence type="ECO:0000313" key="7">
    <source>
        <dbReference type="EMBL" id="PJJ62186.1"/>
    </source>
</evidence>
<dbReference type="AlphaFoldDB" id="A0A2M9BW63"/>
<feature type="transmembrane region" description="Helical" evidence="5">
    <location>
        <begin position="301"/>
        <end position="319"/>
    </location>
</feature>
<evidence type="ECO:0000256" key="5">
    <source>
        <dbReference type="SAM" id="Phobius"/>
    </source>
</evidence>
<organism evidence="7 8">
    <name type="scientific">Compostimonas suwonensis</name>
    <dbReference type="NCBI Taxonomy" id="1048394"/>
    <lineage>
        <taxon>Bacteria</taxon>
        <taxon>Bacillati</taxon>
        <taxon>Actinomycetota</taxon>
        <taxon>Actinomycetes</taxon>
        <taxon>Micrococcales</taxon>
        <taxon>Microbacteriaceae</taxon>
        <taxon>Compostimonas</taxon>
    </lineage>
</organism>
<feature type="transmembrane region" description="Helical" evidence="5">
    <location>
        <begin position="12"/>
        <end position="38"/>
    </location>
</feature>
<feature type="transmembrane region" description="Helical" evidence="5">
    <location>
        <begin position="391"/>
        <end position="410"/>
    </location>
</feature>
<dbReference type="Gene3D" id="1.20.1250.20">
    <property type="entry name" value="MFS general substrate transporter like domains"/>
    <property type="match status" value="1"/>
</dbReference>
<dbReference type="InterPro" id="IPR020846">
    <property type="entry name" value="MFS_dom"/>
</dbReference>
<feature type="domain" description="Major facilitator superfamily (MFS) profile" evidence="6">
    <location>
        <begin position="15"/>
        <end position="415"/>
    </location>
</feature>
<keyword evidence="8" id="KW-1185">Reference proteome</keyword>
<reference evidence="7 8" key="1">
    <citation type="submission" date="2017-11" db="EMBL/GenBank/DDBJ databases">
        <title>Genomic Encyclopedia of Archaeal and Bacterial Type Strains, Phase II (KMG-II): From Individual Species to Whole Genera.</title>
        <authorList>
            <person name="Goeker M."/>
        </authorList>
    </citation>
    <scope>NUCLEOTIDE SEQUENCE [LARGE SCALE GENOMIC DNA]</scope>
    <source>
        <strain evidence="7 8">DSM 25625</strain>
    </source>
</reference>
<feature type="transmembrane region" description="Helical" evidence="5">
    <location>
        <begin position="50"/>
        <end position="74"/>
    </location>
</feature>
<evidence type="ECO:0000256" key="3">
    <source>
        <dbReference type="ARBA" id="ARBA00022989"/>
    </source>
</evidence>
<proteinExistence type="predicted"/>
<dbReference type="GO" id="GO:0022857">
    <property type="term" value="F:transmembrane transporter activity"/>
    <property type="evidence" value="ECO:0007669"/>
    <property type="project" value="InterPro"/>
</dbReference>
<evidence type="ECO:0000313" key="8">
    <source>
        <dbReference type="Proteomes" id="UP000230161"/>
    </source>
</evidence>
<dbReference type="PROSITE" id="PS50850">
    <property type="entry name" value="MFS"/>
    <property type="match status" value="1"/>
</dbReference>
<feature type="transmembrane region" description="Helical" evidence="5">
    <location>
        <begin position="230"/>
        <end position="253"/>
    </location>
</feature>
<evidence type="ECO:0000259" key="6">
    <source>
        <dbReference type="PROSITE" id="PS50850"/>
    </source>
</evidence>
<feature type="transmembrane region" description="Helical" evidence="5">
    <location>
        <begin position="363"/>
        <end position="385"/>
    </location>
</feature>
<comment type="subcellular location">
    <subcellularLocation>
        <location evidence="1">Cell membrane</location>
        <topology evidence="1">Multi-pass membrane protein</topology>
    </subcellularLocation>
</comment>
<accession>A0A2M9BW63</accession>
<protein>
    <submittedName>
        <fullName evidence="7">Na+/melibiose symporter-like transporter</fullName>
    </submittedName>
</protein>
<keyword evidence="2 5" id="KW-0812">Transmembrane</keyword>
<feature type="transmembrane region" description="Helical" evidence="5">
    <location>
        <begin position="86"/>
        <end position="104"/>
    </location>
</feature>
<keyword evidence="3 5" id="KW-1133">Transmembrane helix</keyword>
<dbReference type="PROSITE" id="PS00216">
    <property type="entry name" value="SUGAR_TRANSPORT_1"/>
    <property type="match status" value="1"/>
</dbReference>
<dbReference type="InterPro" id="IPR036259">
    <property type="entry name" value="MFS_trans_sf"/>
</dbReference>
<dbReference type="InterPro" id="IPR005829">
    <property type="entry name" value="Sugar_transporter_CS"/>
</dbReference>
<name>A0A2M9BW63_9MICO</name>
<evidence type="ECO:0000256" key="2">
    <source>
        <dbReference type="ARBA" id="ARBA00022692"/>
    </source>
</evidence>
<sequence>MWTVRAIEARGWGLLVGLAVVSVALFALYSGVLSVLLPAQLAEIDPEGKVAALAVVTSVSFAVTALAQPVFGALSDRTRTRWGRRVPWMLAGAVVGGATVGAMGGAETVAALTVLWAVGQFSLNGLDIASSVYLVDAFPARRRGSVAGVLGMSAIVGGAIGVVAVGRFSAEPAAGYWLLAAAVIVAVVLFAVILREPEGREPSGAREREPFRLRVFLGGFLVDPRRHPDFLWVLLWRLGFAIAYGSVYGYLLYVLTDYVGVGPAEAAELVGRATVVGGAGVVVAVLAGGWLSDRLGRRKPFILVACALVVGANVIPLVMPTTEGILVLAACMGAAMGLAIACGTALASQVLPAPDEHAARGLGIVNFATNVGQAIAPLVAASVIAVSGYPALFVVSAAVMLVSAAAILPVKESGRAAATDAVALSGRSGSQQ</sequence>
<dbReference type="InterPro" id="IPR011701">
    <property type="entry name" value="MFS"/>
</dbReference>
<evidence type="ECO:0000256" key="4">
    <source>
        <dbReference type="ARBA" id="ARBA00023136"/>
    </source>
</evidence>
<feature type="transmembrane region" description="Helical" evidence="5">
    <location>
        <begin position="273"/>
        <end position="292"/>
    </location>
</feature>
<dbReference type="SUPFAM" id="SSF103473">
    <property type="entry name" value="MFS general substrate transporter"/>
    <property type="match status" value="1"/>
</dbReference>
<keyword evidence="4 5" id="KW-0472">Membrane</keyword>
<dbReference type="EMBL" id="PGFB01000003">
    <property type="protein sequence ID" value="PJJ62186.1"/>
    <property type="molecule type" value="Genomic_DNA"/>
</dbReference>
<gene>
    <name evidence="7" type="ORF">CLV54_1983</name>
</gene>
<dbReference type="Proteomes" id="UP000230161">
    <property type="component" value="Unassembled WGS sequence"/>
</dbReference>
<dbReference type="GO" id="GO:0005886">
    <property type="term" value="C:plasma membrane"/>
    <property type="evidence" value="ECO:0007669"/>
    <property type="project" value="UniProtKB-SubCell"/>
</dbReference>
<dbReference type="PANTHER" id="PTHR23528:SF1">
    <property type="entry name" value="MAJOR FACILITATOR SUPERFAMILY (MFS) PROFILE DOMAIN-CONTAINING PROTEIN"/>
    <property type="match status" value="1"/>
</dbReference>
<feature type="transmembrane region" description="Helical" evidence="5">
    <location>
        <begin position="174"/>
        <end position="194"/>
    </location>
</feature>
<comment type="caution">
    <text evidence="7">The sequence shown here is derived from an EMBL/GenBank/DDBJ whole genome shotgun (WGS) entry which is preliminary data.</text>
</comment>
<dbReference type="PANTHER" id="PTHR23528">
    <property type="match status" value="1"/>
</dbReference>
<feature type="transmembrane region" description="Helical" evidence="5">
    <location>
        <begin position="147"/>
        <end position="168"/>
    </location>
</feature>
<dbReference type="Pfam" id="PF07690">
    <property type="entry name" value="MFS_1"/>
    <property type="match status" value="1"/>
</dbReference>